<evidence type="ECO:0000313" key="2">
    <source>
        <dbReference type="EMBL" id="JAD71316.1"/>
    </source>
</evidence>
<sequence>MYLRSTQECTKQCLILIFIFFNMQQHAWGKTSNKNGVGRKILNLKKRWFVLDFI</sequence>
<reference evidence="2" key="1">
    <citation type="submission" date="2014-09" db="EMBL/GenBank/DDBJ databases">
        <authorList>
            <person name="Magalhaes I.L.F."/>
            <person name="Oliveira U."/>
            <person name="Santos F.R."/>
            <person name="Vidigal T.H.D.A."/>
            <person name="Brescovit A.D."/>
            <person name="Santos A.J."/>
        </authorList>
    </citation>
    <scope>NUCLEOTIDE SEQUENCE</scope>
    <source>
        <tissue evidence="2">Shoot tissue taken approximately 20 cm above the soil surface</tissue>
    </source>
</reference>
<organism evidence="2">
    <name type="scientific">Arundo donax</name>
    <name type="common">Giant reed</name>
    <name type="synonym">Donax arundinaceus</name>
    <dbReference type="NCBI Taxonomy" id="35708"/>
    <lineage>
        <taxon>Eukaryota</taxon>
        <taxon>Viridiplantae</taxon>
        <taxon>Streptophyta</taxon>
        <taxon>Embryophyta</taxon>
        <taxon>Tracheophyta</taxon>
        <taxon>Spermatophyta</taxon>
        <taxon>Magnoliopsida</taxon>
        <taxon>Liliopsida</taxon>
        <taxon>Poales</taxon>
        <taxon>Poaceae</taxon>
        <taxon>PACMAD clade</taxon>
        <taxon>Arundinoideae</taxon>
        <taxon>Arundineae</taxon>
        <taxon>Arundo</taxon>
    </lineage>
</organism>
<protein>
    <submittedName>
        <fullName evidence="2">Uncharacterized protein</fullName>
    </submittedName>
</protein>
<dbReference type="EMBL" id="GBRH01226579">
    <property type="protein sequence ID" value="JAD71316.1"/>
    <property type="molecule type" value="Transcribed_RNA"/>
</dbReference>
<evidence type="ECO:0000256" key="1">
    <source>
        <dbReference type="SAM" id="SignalP"/>
    </source>
</evidence>
<keyword evidence="1" id="KW-0732">Signal</keyword>
<proteinExistence type="predicted"/>
<dbReference type="AlphaFoldDB" id="A0A0A9C6W4"/>
<feature type="chain" id="PRO_5002043051" evidence="1">
    <location>
        <begin position="30"/>
        <end position="54"/>
    </location>
</feature>
<accession>A0A0A9C6W4</accession>
<name>A0A0A9C6W4_ARUDO</name>
<reference evidence="2" key="2">
    <citation type="journal article" date="2015" name="Data Brief">
        <title>Shoot transcriptome of the giant reed, Arundo donax.</title>
        <authorList>
            <person name="Barrero R.A."/>
            <person name="Guerrero F.D."/>
            <person name="Moolhuijzen P."/>
            <person name="Goolsby J.A."/>
            <person name="Tidwell J."/>
            <person name="Bellgard S.E."/>
            <person name="Bellgard M.I."/>
        </authorList>
    </citation>
    <scope>NUCLEOTIDE SEQUENCE</scope>
    <source>
        <tissue evidence="2">Shoot tissue taken approximately 20 cm above the soil surface</tissue>
    </source>
</reference>
<feature type="signal peptide" evidence="1">
    <location>
        <begin position="1"/>
        <end position="29"/>
    </location>
</feature>